<sequence>MDGEATAADWAGPPPTGAVPPAPSAGSGWGSGSRGTAPPMAAGAGLAEATVTADAAATVAAAAAVTARATATAARPATSAKGAEVVAAAPREADGAPPLATPPAAGAAKGGSTGDTTAPARKQRPAENVVILPSGLDSGDIVLFNRRCLSMPPYGAAICGVAKLFSNSSWDHVGIVVRRPASATAPDGAAVGEEEEELLFLEADLGGVKLRSLRERLARSKSNEIAIRRLSAVRTDEMREKLYSFAQDMLGTPYETGTGQLISSIIDPQAKQERERLHALLLDKRVQLSEIDRELSEAALTAFQRRTLEKERARVDATRRAIHDRLAAELSSSADGYFESKDDLSRVFCSGLVAAAYQRAGLLESYPPAAGYSPKDFSSEQTNPPGVYLLRGARLSDEVYVRRTPKKRTADGDVAEDADAAAPVVPAPRVGGVTTGDVPSRSSRLVISSAIKRTPIDSVLSDQYKRSGFVRAFRAVVVEPGDLVFQQGSYGDSLYVVESGSLDRFVAKGSGDPKLVSTLGPGNTFGTTAVMFNSPRMSTLRAKERCLLWAVSRPTLERIKDTTDNVQDILSTVDTRRLRTLLRDHFLFKRLDRLGPQELNHFFLVKFRAGEEVFKQGDPGDNFYIIKSGELERHIRHPRPGRGSRLAGGVAGKGGIGDTGRGLLSRDGRSLDDDEDDEEEDDEEDEQQDGSKVGGAGDRSGGKGGGGSGGGDGAARGRRKGRQPKRRRSSLVDDDDSDSGGAFGTGWAEKEYRTLSLTLGPGQSFGELSLMYNAPRAATVRARTDVECWAISAESFHRLHLGGGANYLRSVFKTSASVTRDGQSYMTPADVLSFANVDALPAADRERLSSLLLALVSCHRDRSRDDSIDEAALAAGSGGSGIGGKRRRRARRSDAGLVDFWEFVRFDIVLNQPAAELDFAFRLADKNNSGFVDLEEIQSLLAEYAPVDEQARQLLSGPSPALVRVFGPDGTRVLSYKEFCAVGDDFLPPTFRRDIRTLARHLLHDTSAETPAGGAPTGEVFEPASASLAADAALTASSSPKVRMEFSHLFAVAVSGALARTAVAPLDRLKILRQVTPPSTSPRWLRRQAATAAASNGGSAAATAARPAGTWVGLKGVVDMVRRDGGGVRALFRGNGANVIRIVPATAVQLAGVEYLRTHPLAGELASATGGRVGQAAPWETVVILGGLAGMAAAAVTYPLDVIRGRLSVQSAASFAAAAAAVPAVVPPAAAAASTTAGGSAAATVATATAAATAAAGATARRASATSPLPSPAPPPPYRGIIHGLSTAVRTEGVGVLTRGLLPTLLGVFPYVGISFGIYEVVRPALPRRNDGSGRPTAGSAIVAGALASATGQLAAFPLDTCRRRMQVAGWAGVGGAPIGGAGGDAPARLGLTATVRQVLRDGGVRALFRGLVPNLIKVVPASAVSFFAYEHARAVWLTVQATAGGGAGGGGRDGRDAVRRSV</sequence>
<keyword evidence="2" id="KW-1185">Reference proteome</keyword>
<reference evidence="1" key="1">
    <citation type="submission" date="2019-11" db="EMBL/GenBank/DDBJ databases">
        <title>Nori genome reveals adaptations in red seaweeds to the harsh intertidal environment.</title>
        <authorList>
            <person name="Wang D."/>
            <person name="Mao Y."/>
        </authorList>
    </citation>
    <scope>NUCLEOTIDE SEQUENCE</scope>
    <source>
        <tissue evidence="1">Gametophyte</tissue>
    </source>
</reference>
<proteinExistence type="predicted"/>
<organism evidence="1 2">
    <name type="scientific">Pyropia yezoensis</name>
    <name type="common">Susabi-nori</name>
    <name type="synonym">Porphyra yezoensis</name>
    <dbReference type="NCBI Taxonomy" id="2788"/>
    <lineage>
        <taxon>Eukaryota</taxon>
        <taxon>Rhodophyta</taxon>
        <taxon>Bangiophyceae</taxon>
        <taxon>Bangiales</taxon>
        <taxon>Bangiaceae</taxon>
        <taxon>Pyropia</taxon>
    </lineage>
</organism>
<name>A0ACC3C1U8_PYRYE</name>
<protein>
    <submittedName>
        <fullName evidence="1">Uncharacterized protein</fullName>
    </submittedName>
</protein>
<evidence type="ECO:0000313" key="1">
    <source>
        <dbReference type="EMBL" id="KAK1864083.1"/>
    </source>
</evidence>
<dbReference type="Proteomes" id="UP000798662">
    <property type="component" value="Chromosome 2"/>
</dbReference>
<comment type="caution">
    <text evidence="1">The sequence shown here is derived from an EMBL/GenBank/DDBJ whole genome shotgun (WGS) entry which is preliminary data.</text>
</comment>
<accession>A0ACC3C1U8</accession>
<dbReference type="EMBL" id="CM020619">
    <property type="protein sequence ID" value="KAK1864083.1"/>
    <property type="molecule type" value="Genomic_DNA"/>
</dbReference>
<evidence type="ECO:0000313" key="2">
    <source>
        <dbReference type="Proteomes" id="UP000798662"/>
    </source>
</evidence>
<gene>
    <name evidence="1" type="ORF">I4F81_006633</name>
</gene>